<evidence type="ECO:0000259" key="2">
    <source>
        <dbReference type="Pfam" id="PF03795"/>
    </source>
</evidence>
<comment type="similarity">
    <text evidence="1">Belongs to the YciI family.</text>
</comment>
<keyword evidence="4" id="KW-1185">Reference proteome</keyword>
<evidence type="ECO:0000256" key="1">
    <source>
        <dbReference type="ARBA" id="ARBA00007689"/>
    </source>
</evidence>
<proteinExistence type="inferred from homology"/>
<evidence type="ECO:0000313" key="3">
    <source>
        <dbReference type="EMBL" id="SEJ61294.1"/>
    </source>
</evidence>
<dbReference type="PANTHER" id="PTHR35174:SF3">
    <property type="entry name" value="BLL7171 PROTEIN"/>
    <property type="match status" value="1"/>
</dbReference>
<dbReference type="Gene3D" id="3.30.70.1060">
    <property type="entry name" value="Dimeric alpha+beta barrel"/>
    <property type="match status" value="1"/>
</dbReference>
<dbReference type="EMBL" id="FNZI01000006">
    <property type="protein sequence ID" value="SEJ61294.1"/>
    <property type="molecule type" value="Genomic_DNA"/>
</dbReference>
<dbReference type="OrthoDB" id="668782at2"/>
<organism evidence="3 4">
    <name type="scientific">Demequina mangrovi</name>
    <dbReference type="NCBI Taxonomy" id="1043493"/>
    <lineage>
        <taxon>Bacteria</taxon>
        <taxon>Bacillati</taxon>
        <taxon>Actinomycetota</taxon>
        <taxon>Actinomycetes</taxon>
        <taxon>Micrococcales</taxon>
        <taxon>Demequinaceae</taxon>
        <taxon>Demequina</taxon>
    </lineage>
</organism>
<gene>
    <name evidence="3" type="ORF">SAMN05421637_2397</name>
</gene>
<dbReference type="STRING" id="1043493.SAMN05421637_2397"/>
<dbReference type="PANTHER" id="PTHR35174">
    <property type="entry name" value="BLL7171 PROTEIN-RELATED"/>
    <property type="match status" value="1"/>
</dbReference>
<sequence length="118" mass="12610">MKYLLLIVSDPTLPSPEPGDEGFDAYMGAWTRYTQDMIEAGAYGGGEALQGAETATTVRHQDGATTVVDGPFAELKEHVGGYYVVDVDTLDDALAWAKRLPVGTGAVEVRPIFPTDGF</sequence>
<dbReference type="eggNOG" id="COG3795">
    <property type="taxonomic scope" value="Bacteria"/>
</dbReference>
<dbReference type="SUPFAM" id="SSF54909">
    <property type="entry name" value="Dimeric alpha+beta barrel"/>
    <property type="match status" value="1"/>
</dbReference>
<protein>
    <submittedName>
        <fullName evidence="3">Uncharacterized conserved protein</fullName>
    </submittedName>
</protein>
<dbReference type="InterPro" id="IPR011008">
    <property type="entry name" value="Dimeric_a/b-barrel"/>
</dbReference>
<evidence type="ECO:0000313" key="4">
    <source>
        <dbReference type="Proteomes" id="UP000183315"/>
    </source>
</evidence>
<accession>A0A1H7A9X1</accession>
<name>A0A1H7A9X1_9MICO</name>
<dbReference type="Pfam" id="PF03795">
    <property type="entry name" value="YCII"/>
    <property type="match status" value="1"/>
</dbReference>
<dbReference type="Proteomes" id="UP000183315">
    <property type="component" value="Unassembled WGS sequence"/>
</dbReference>
<feature type="domain" description="YCII-related" evidence="2">
    <location>
        <begin position="1"/>
        <end position="114"/>
    </location>
</feature>
<reference evidence="4" key="1">
    <citation type="submission" date="2016-10" db="EMBL/GenBank/DDBJ databases">
        <authorList>
            <person name="Varghese N."/>
        </authorList>
    </citation>
    <scope>NUCLEOTIDE SEQUENCE [LARGE SCALE GENOMIC DNA]</scope>
    <source>
        <strain evidence="4">DSM 24868</strain>
    </source>
</reference>
<dbReference type="AlphaFoldDB" id="A0A1H7A9X1"/>
<dbReference type="RefSeq" id="WP_042215700.1">
    <property type="nucleotide sequence ID" value="NZ_BBLU01000014.1"/>
</dbReference>
<dbReference type="InterPro" id="IPR005545">
    <property type="entry name" value="YCII"/>
</dbReference>